<dbReference type="Gene3D" id="3.90.1150.170">
    <property type="match status" value="1"/>
</dbReference>
<feature type="domain" description="PDXDC1-like third" evidence="9">
    <location>
        <begin position="483"/>
        <end position="588"/>
    </location>
</feature>
<dbReference type="InterPro" id="IPR015421">
    <property type="entry name" value="PyrdxlP-dep_Trfase_major"/>
</dbReference>
<dbReference type="GeneTree" id="ENSGT00390000009628"/>
<evidence type="ECO:0000256" key="1">
    <source>
        <dbReference type="ARBA" id="ARBA00001933"/>
    </source>
</evidence>
<dbReference type="Pfam" id="PF22930">
    <property type="entry name" value="PDXDC1-like_cen"/>
    <property type="match status" value="1"/>
</dbReference>
<reference evidence="10" key="3">
    <citation type="submission" date="2020-05" db="EMBL/GenBank/DDBJ databases">
        <title>Electrophorus electricus (electric eel) genome, fEleEle1, primary haplotype.</title>
        <authorList>
            <person name="Myers G."/>
            <person name="Meyer A."/>
            <person name="Fedrigo O."/>
            <person name="Formenti G."/>
            <person name="Rhie A."/>
            <person name="Tracey A."/>
            <person name="Sims Y."/>
            <person name="Jarvis E.D."/>
        </authorList>
    </citation>
    <scope>NUCLEOTIDE SEQUENCE [LARGE SCALE GENOMIC DNA]</scope>
</reference>
<evidence type="ECO:0000256" key="3">
    <source>
        <dbReference type="ARBA" id="ARBA00022793"/>
    </source>
</evidence>
<reference evidence="10" key="4">
    <citation type="submission" date="2025-08" db="UniProtKB">
        <authorList>
            <consortium name="Ensembl"/>
        </authorList>
    </citation>
    <scope>IDENTIFICATION</scope>
</reference>
<sequence>MSEHPVHIMDPVLAEMGDHLADAMKILESDRTWTAQNQEQQRFSWRDIPGPLQGNGQDMVTILQLVQNLMHDEEDKLVHRRMQCVGEQGHMALLGHSLAAYISVLDKDRLRKVTTRILSDTTLWLCRLFRYESGSVYFHDDDREGLLKVCRLIINARYEDYATEGFTMLSFRHPVIYHSAACRPGLGQHLCSQLGLPLSTLCCVPCNTMFGSQHQMDVALLDKLMREDLESGKLPLLLIANAGTPGAGHTDKLGRLKELCVQYNVWLHVEGFNLATLALSPVSSMIMAATKSDSMTLTPGPWLGLPAVPAATLYRHEDPALSLAAGLTSSHPVEKLRALPLWLSLQYLGHDGIVERIRHASQLVRTALRRVRCWERVEDDLSSPVVVFRFSPDSSSGNFFPCYTLRGVCVCVCCQLGERLARLVPASGVDVVELEDEGVCVRFNPIMTAAVLGTQEADVMALSERLMELLPSLSCTLRSRQDFREEVFQHAVLSYVEDLNWAGLGALRYEPRRTDLDEGRRHQQMEKINSDLLKKLKELDTDLDFSTGPEFGEERNCVFIGMVPEDIDVAVLVETIASIGRELEESGKLLENMTEVVRKGILEAEEQLRRANEEKLIEEGVLRQIPLVGSVVNWFSPFQSSVKGRTFDLAAGSLDTTEPIYSLKAQTNREAFSESPASTGQKAFRRPAMSTDSYSETSSVCHLDESYRDTVPQPPGERVEGDVAEVPQMSPPPKLELEVSEEEASAWTVQRVPEGEEGESPASIR</sequence>
<dbReference type="Gene3D" id="3.40.640.10">
    <property type="entry name" value="Type I PLP-dependent aspartate aminotransferase-like (Major domain)"/>
    <property type="match status" value="1"/>
</dbReference>
<dbReference type="InterPro" id="IPR050477">
    <property type="entry name" value="GrpII_AminoAcid_Decarb"/>
</dbReference>
<evidence type="ECO:0000256" key="4">
    <source>
        <dbReference type="ARBA" id="ARBA00022898"/>
    </source>
</evidence>
<dbReference type="GO" id="GO:0030170">
    <property type="term" value="F:pyridoxal phosphate binding"/>
    <property type="evidence" value="ECO:0007669"/>
    <property type="project" value="InterPro"/>
</dbReference>
<feature type="compositionally biased region" description="Polar residues" evidence="7">
    <location>
        <begin position="690"/>
        <end position="700"/>
    </location>
</feature>
<dbReference type="PANTHER" id="PTHR42735:SF1">
    <property type="entry name" value="PYRIDOXAL-DEPENDENT DECARBOXYLASE DOMAIN-CONTAINING PROTEIN 1-RELATED"/>
    <property type="match status" value="1"/>
</dbReference>
<feature type="domain" description="PDXDC1/PDXD2 second" evidence="8">
    <location>
        <begin position="416"/>
        <end position="476"/>
    </location>
</feature>
<dbReference type="GO" id="GO:0016831">
    <property type="term" value="F:carboxy-lyase activity"/>
    <property type="evidence" value="ECO:0007669"/>
    <property type="project" value="UniProtKB-KW"/>
</dbReference>
<name>A0A4W4G170_ELEEL</name>
<accession>A0A4W4G170</accession>
<dbReference type="InterPro" id="IPR055102">
    <property type="entry name" value="PDXDC1-like_3rd"/>
</dbReference>
<keyword evidence="11" id="KW-1185">Reference proteome</keyword>
<comment type="similarity">
    <text evidence="2">Belongs to the group II decarboxylase family.</text>
</comment>
<evidence type="ECO:0000313" key="10">
    <source>
        <dbReference type="Ensembl" id="ENSEEEP00000030009.2"/>
    </source>
</evidence>
<evidence type="ECO:0000259" key="9">
    <source>
        <dbReference type="Pfam" id="PF22937"/>
    </source>
</evidence>
<keyword evidence="4" id="KW-0663">Pyridoxal phosphate</keyword>
<evidence type="ECO:0000313" key="11">
    <source>
        <dbReference type="Proteomes" id="UP000314983"/>
    </source>
</evidence>
<evidence type="ECO:0000256" key="6">
    <source>
        <dbReference type="ARBA" id="ARBA00047190"/>
    </source>
</evidence>
<keyword evidence="3" id="KW-0210">Decarboxylase</keyword>
<organism evidence="10 11">
    <name type="scientific">Electrophorus electricus</name>
    <name type="common">Electric eel</name>
    <name type="synonym">Gymnotus electricus</name>
    <dbReference type="NCBI Taxonomy" id="8005"/>
    <lineage>
        <taxon>Eukaryota</taxon>
        <taxon>Metazoa</taxon>
        <taxon>Chordata</taxon>
        <taxon>Craniata</taxon>
        <taxon>Vertebrata</taxon>
        <taxon>Euteleostomi</taxon>
        <taxon>Actinopterygii</taxon>
        <taxon>Neopterygii</taxon>
        <taxon>Teleostei</taxon>
        <taxon>Ostariophysi</taxon>
        <taxon>Gymnotiformes</taxon>
        <taxon>Gymnotoidei</taxon>
        <taxon>Gymnotidae</taxon>
        <taxon>Electrophorus</taxon>
    </lineage>
</organism>
<feature type="compositionally biased region" description="Polar residues" evidence="7">
    <location>
        <begin position="668"/>
        <end position="681"/>
    </location>
</feature>
<dbReference type="AlphaFoldDB" id="A0A4W4G170"/>
<evidence type="ECO:0000256" key="2">
    <source>
        <dbReference type="ARBA" id="ARBA00009533"/>
    </source>
</evidence>
<proteinExistence type="inferred from homology"/>
<dbReference type="Proteomes" id="UP000314983">
    <property type="component" value="Chromosome 1"/>
</dbReference>
<dbReference type="Pfam" id="PF00282">
    <property type="entry name" value="Pyridoxal_deC"/>
    <property type="match status" value="1"/>
</dbReference>
<gene>
    <name evidence="10" type="primary">PDXDC1</name>
</gene>
<dbReference type="InterPro" id="IPR015424">
    <property type="entry name" value="PyrdxlP-dep_Trfase"/>
</dbReference>
<dbReference type="OMA" id="RLQYACR"/>
<reference evidence="11" key="2">
    <citation type="journal article" date="2017" name="Sci. Adv.">
        <title>A tail of two voltages: Proteomic comparison of the three electric organs of the electric eel.</title>
        <authorList>
            <person name="Traeger L.L."/>
            <person name="Sabat G."/>
            <person name="Barrett-Wilt G.A."/>
            <person name="Wells G.B."/>
            <person name="Sussman M.R."/>
        </authorList>
    </citation>
    <scope>NUCLEOTIDE SEQUENCE [LARGE SCALE GENOMIC DNA]</scope>
</reference>
<comment type="cofactor">
    <cofactor evidence="1">
        <name>pyridoxal 5'-phosphate</name>
        <dbReference type="ChEBI" id="CHEBI:597326"/>
    </cofactor>
</comment>
<dbReference type="Ensembl" id="ENSEEET00000030359.2">
    <property type="protein sequence ID" value="ENSEEEP00000030009.2"/>
    <property type="gene ID" value="ENSEEEG00000014321.2"/>
</dbReference>
<dbReference type="GO" id="GO:0019752">
    <property type="term" value="P:carboxylic acid metabolic process"/>
    <property type="evidence" value="ECO:0007669"/>
    <property type="project" value="InterPro"/>
</dbReference>
<dbReference type="InterPro" id="IPR002129">
    <property type="entry name" value="PyrdxlP-dep_de-COase"/>
</dbReference>
<dbReference type="InterPro" id="IPR055103">
    <property type="entry name" value="PDXDC1-like_2nd"/>
</dbReference>
<evidence type="ECO:0000259" key="8">
    <source>
        <dbReference type="Pfam" id="PF22930"/>
    </source>
</evidence>
<dbReference type="SUPFAM" id="SSF53383">
    <property type="entry name" value="PLP-dependent transferases"/>
    <property type="match status" value="1"/>
</dbReference>
<keyword evidence="5" id="KW-0456">Lyase</keyword>
<dbReference type="PANTHER" id="PTHR42735">
    <property type="match status" value="1"/>
</dbReference>
<reference evidence="11" key="1">
    <citation type="journal article" date="2014" name="Science">
        <title>Nonhuman genetics. Genomic basis for the convergent evolution of electric organs.</title>
        <authorList>
            <person name="Gallant J.R."/>
            <person name="Traeger L.L."/>
            <person name="Volkening J.D."/>
            <person name="Moffett H."/>
            <person name="Chen P.H."/>
            <person name="Novina C.D."/>
            <person name="Phillips G.N.Jr."/>
            <person name="Anand R."/>
            <person name="Wells G.B."/>
            <person name="Pinch M."/>
            <person name="Guth R."/>
            <person name="Unguez G.A."/>
            <person name="Albert J.S."/>
            <person name="Zakon H.H."/>
            <person name="Samanta M.P."/>
            <person name="Sussman M.R."/>
        </authorList>
    </citation>
    <scope>NUCLEOTIDE SEQUENCE [LARGE SCALE GENOMIC DNA]</scope>
</reference>
<feature type="region of interest" description="Disordered" evidence="7">
    <location>
        <begin position="668"/>
        <end position="765"/>
    </location>
</feature>
<dbReference type="Pfam" id="PF22937">
    <property type="entry name" value="PDXDC1-like_cen2"/>
    <property type="match status" value="1"/>
</dbReference>
<evidence type="ECO:0000256" key="7">
    <source>
        <dbReference type="SAM" id="MobiDB-lite"/>
    </source>
</evidence>
<protein>
    <recommendedName>
        <fullName evidence="6">Pyridoxal-dependent decarboxylase domain-containing protein 1</fullName>
    </recommendedName>
</protein>
<reference evidence="10" key="5">
    <citation type="submission" date="2025-09" db="UniProtKB">
        <authorList>
            <consortium name="Ensembl"/>
        </authorList>
    </citation>
    <scope>IDENTIFICATION</scope>
</reference>
<dbReference type="FunFam" id="3.40.640.10:FF:000036">
    <property type="entry name" value="pyridoxal-dependent decarboxylase domain-containing protein 1 isoform X2"/>
    <property type="match status" value="1"/>
</dbReference>
<evidence type="ECO:0000256" key="5">
    <source>
        <dbReference type="ARBA" id="ARBA00023239"/>
    </source>
</evidence>